<organism evidence="4 5">
    <name type="scientific">candidate division WOR-3 bacterium RBG_13_43_14</name>
    <dbReference type="NCBI Taxonomy" id="1802590"/>
    <lineage>
        <taxon>Bacteria</taxon>
        <taxon>Bacteria division WOR-3</taxon>
    </lineage>
</organism>
<sequence>MKKLFIFFIIITTTAFAGCLDSPISTRVGIRTGLTISNYDPDSSVSSDEYSGTGMLLGLGMGSDFFSILAIDMTPQYRSTSHARDEILGRRTYSYNNLYFPITLSLKGGMIPFVSPYVSVGIGINVPLSGIERFEYNNGTAIENEIGGSVGGFAILGVGAEVKLLKFRIVPEFMANMQGYDDQTVKTTDYHLSIGFYYAP</sequence>
<dbReference type="Proteomes" id="UP000177025">
    <property type="component" value="Unassembled WGS sequence"/>
</dbReference>
<gene>
    <name evidence="4" type="ORF">A2Y85_01655</name>
</gene>
<dbReference type="InterPro" id="IPR027385">
    <property type="entry name" value="Beta-barrel_OMP"/>
</dbReference>
<feature type="signal peptide" evidence="2">
    <location>
        <begin position="1"/>
        <end position="17"/>
    </location>
</feature>
<feature type="chain" id="PRO_5009514723" description="Outer membrane protein beta-barrel domain-containing protein" evidence="2">
    <location>
        <begin position="18"/>
        <end position="200"/>
    </location>
</feature>
<dbReference type="Pfam" id="PF13505">
    <property type="entry name" value="OMP_b-brl"/>
    <property type="match status" value="1"/>
</dbReference>
<proteinExistence type="predicted"/>
<evidence type="ECO:0000313" key="4">
    <source>
        <dbReference type="EMBL" id="OGC38891.1"/>
    </source>
</evidence>
<evidence type="ECO:0000313" key="5">
    <source>
        <dbReference type="Proteomes" id="UP000177025"/>
    </source>
</evidence>
<evidence type="ECO:0000256" key="1">
    <source>
        <dbReference type="ARBA" id="ARBA00022729"/>
    </source>
</evidence>
<name>A0A1F4U1Y9_UNCW3</name>
<evidence type="ECO:0000256" key="2">
    <source>
        <dbReference type="SAM" id="SignalP"/>
    </source>
</evidence>
<reference evidence="4 5" key="1">
    <citation type="journal article" date="2016" name="Nat. Commun.">
        <title>Thousands of microbial genomes shed light on interconnected biogeochemical processes in an aquifer system.</title>
        <authorList>
            <person name="Anantharaman K."/>
            <person name="Brown C.T."/>
            <person name="Hug L.A."/>
            <person name="Sharon I."/>
            <person name="Castelle C.J."/>
            <person name="Probst A.J."/>
            <person name="Thomas B.C."/>
            <person name="Singh A."/>
            <person name="Wilkins M.J."/>
            <person name="Karaoz U."/>
            <person name="Brodie E.L."/>
            <person name="Williams K.H."/>
            <person name="Hubbard S.S."/>
            <person name="Banfield J.F."/>
        </authorList>
    </citation>
    <scope>NUCLEOTIDE SEQUENCE [LARGE SCALE GENOMIC DNA]</scope>
</reference>
<dbReference type="AlphaFoldDB" id="A0A1F4U1Y9"/>
<keyword evidence="1 2" id="KW-0732">Signal</keyword>
<dbReference type="PROSITE" id="PS51257">
    <property type="entry name" value="PROKAR_LIPOPROTEIN"/>
    <property type="match status" value="1"/>
</dbReference>
<evidence type="ECO:0000259" key="3">
    <source>
        <dbReference type="Pfam" id="PF13505"/>
    </source>
</evidence>
<accession>A0A1F4U1Y9</accession>
<protein>
    <recommendedName>
        <fullName evidence="3">Outer membrane protein beta-barrel domain-containing protein</fullName>
    </recommendedName>
</protein>
<feature type="domain" description="Outer membrane protein beta-barrel" evidence="3">
    <location>
        <begin position="25"/>
        <end position="195"/>
    </location>
</feature>
<dbReference type="EMBL" id="MEUM01000161">
    <property type="protein sequence ID" value="OGC38891.1"/>
    <property type="molecule type" value="Genomic_DNA"/>
</dbReference>
<comment type="caution">
    <text evidence="4">The sequence shown here is derived from an EMBL/GenBank/DDBJ whole genome shotgun (WGS) entry which is preliminary data.</text>
</comment>